<dbReference type="InterPro" id="IPR004666">
    <property type="entry name" value="Rp_bS6_RimK/Lys_biosynth_LsyX"/>
</dbReference>
<dbReference type="Gene3D" id="2.40.70.10">
    <property type="entry name" value="Acid Proteases"/>
    <property type="match status" value="1"/>
</dbReference>
<reference evidence="14" key="1">
    <citation type="journal article" date="2014" name="Int. J. Syst. Evol. Microbiol.">
        <title>Complete genome sequence of Corynebacterium casei LMG S-19264T (=DSM 44701T), isolated from a smear-ripened cheese.</title>
        <authorList>
            <consortium name="US DOE Joint Genome Institute (JGI-PGF)"/>
            <person name="Walter F."/>
            <person name="Albersmeier A."/>
            <person name="Kalinowski J."/>
            <person name="Ruckert C."/>
        </authorList>
    </citation>
    <scope>NUCLEOTIDE SEQUENCE</scope>
    <source>
        <strain evidence="14">KCTC 32513</strain>
    </source>
</reference>
<dbReference type="GO" id="GO:0005737">
    <property type="term" value="C:cytoplasm"/>
    <property type="evidence" value="ECO:0007669"/>
    <property type="project" value="TreeGrafter"/>
</dbReference>
<evidence type="ECO:0000256" key="1">
    <source>
        <dbReference type="ARBA" id="ARBA00001936"/>
    </source>
</evidence>
<dbReference type="GO" id="GO:0006412">
    <property type="term" value="P:translation"/>
    <property type="evidence" value="ECO:0007669"/>
    <property type="project" value="UniProtKB-KW"/>
</dbReference>
<dbReference type="AlphaFoldDB" id="A0A8J3G0W4"/>
<evidence type="ECO:0000256" key="6">
    <source>
        <dbReference type="ARBA" id="ARBA00022840"/>
    </source>
</evidence>
<evidence type="ECO:0000256" key="10">
    <source>
        <dbReference type="ARBA" id="ARBA00061239"/>
    </source>
</evidence>
<dbReference type="Proteomes" id="UP000634004">
    <property type="component" value="Unassembled WGS sequence"/>
</dbReference>
<dbReference type="GO" id="GO:0046872">
    <property type="term" value="F:metal ion binding"/>
    <property type="evidence" value="ECO:0007669"/>
    <property type="project" value="UniProtKB-KW"/>
</dbReference>
<accession>A0A8J3G0W4</accession>
<keyword evidence="15" id="KW-1185">Reference proteome</keyword>
<dbReference type="Pfam" id="PF18030">
    <property type="entry name" value="Rimk_N"/>
    <property type="match status" value="1"/>
</dbReference>
<evidence type="ECO:0000256" key="8">
    <source>
        <dbReference type="ARBA" id="ARBA00022917"/>
    </source>
</evidence>
<keyword evidence="5 12" id="KW-0547">Nucleotide-binding</keyword>
<dbReference type="NCBIfam" id="TIGR00768">
    <property type="entry name" value="rimK_fam"/>
    <property type="match status" value="1"/>
</dbReference>
<dbReference type="GO" id="GO:0009432">
    <property type="term" value="P:SOS response"/>
    <property type="evidence" value="ECO:0007669"/>
    <property type="project" value="TreeGrafter"/>
</dbReference>
<comment type="cofactor">
    <cofactor evidence="2">
        <name>Mg(2+)</name>
        <dbReference type="ChEBI" id="CHEBI:18420"/>
    </cofactor>
</comment>
<comment type="cofactor">
    <cofactor evidence="1">
        <name>Mn(2+)</name>
        <dbReference type="ChEBI" id="CHEBI:29035"/>
    </cofactor>
</comment>
<dbReference type="Pfam" id="PF08443">
    <property type="entry name" value="RimK"/>
    <property type="match status" value="1"/>
</dbReference>
<evidence type="ECO:0000256" key="3">
    <source>
        <dbReference type="ARBA" id="ARBA00022598"/>
    </source>
</evidence>
<dbReference type="NCBIfam" id="NF007764">
    <property type="entry name" value="PRK10446.1"/>
    <property type="match status" value="1"/>
</dbReference>
<sequence>MTSDTFSAPKFPLGWEEWIALPDLGLPAIKAKVDTGAKTSALHAIRVEPFGSEAKPQVRFIMHPNPDDHSIEVVCSAPVKDKRMITSSNGQKELRYVIESTAKVGDKVMPIEISLTNRETMGYRMLLGRSAIADDMSVRPTESFIQTTLSYSVYKKRRKSAVQDRPLRIGILTQSPNNYSNKRMIEAAEARGHTIETIYTSRCYMAINGHKPEVHYKGKPLVSYDAIIPRIGASITFYGMSVVRQFEAMGVYVLNTADSIGKSRDKLLAHQLLARHGLGMPTTAFAKSARDTNDILDLIGGSPAVVKLLESTQGRGVVLAETRKSASALIDAFRGLNAHFLVQEFVKEAAGSDIRAFVVNGKVVGSMMRTAAPGDFRSNVHQGGSVKTVKLTKEERRAAIRAAKILRLDVSGVDILRSATGPKILEVNSSPGLQGIEEATKKDIAGAIIECIEANVPTIYRVSQRG</sequence>
<evidence type="ECO:0000256" key="12">
    <source>
        <dbReference type="PROSITE-ProRule" id="PRU00409"/>
    </source>
</evidence>
<reference evidence="14" key="2">
    <citation type="submission" date="2020-09" db="EMBL/GenBank/DDBJ databases">
        <authorList>
            <person name="Sun Q."/>
            <person name="Kim S."/>
        </authorList>
    </citation>
    <scope>NUCLEOTIDE SEQUENCE</scope>
    <source>
        <strain evidence="14">KCTC 32513</strain>
    </source>
</reference>
<dbReference type="GO" id="GO:0018169">
    <property type="term" value="F:ribosomal S6-glutamic acid ligase activity"/>
    <property type="evidence" value="ECO:0007669"/>
    <property type="project" value="TreeGrafter"/>
</dbReference>
<evidence type="ECO:0000256" key="7">
    <source>
        <dbReference type="ARBA" id="ARBA00022842"/>
    </source>
</evidence>
<dbReference type="SUPFAM" id="SSF56059">
    <property type="entry name" value="Glutathione synthetase ATP-binding domain-like"/>
    <property type="match status" value="1"/>
</dbReference>
<dbReference type="PROSITE" id="PS50975">
    <property type="entry name" value="ATP_GRASP"/>
    <property type="match status" value="1"/>
</dbReference>
<evidence type="ECO:0000313" key="14">
    <source>
        <dbReference type="EMBL" id="GHA82257.1"/>
    </source>
</evidence>
<dbReference type="InterPro" id="IPR013651">
    <property type="entry name" value="ATP-grasp_RimK-type"/>
</dbReference>
<dbReference type="Pfam" id="PF05618">
    <property type="entry name" value="Zn_protease"/>
    <property type="match status" value="1"/>
</dbReference>
<evidence type="ECO:0000256" key="5">
    <source>
        <dbReference type="ARBA" id="ARBA00022741"/>
    </source>
</evidence>
<dbReference type="PANTHER" id="PTHR21621:SF7">
    <property type="entry name" value="RIBOSOMAL PROTEIN BS6--L-GLUTAMATE LIGASE"/>
    <property type="match status" value="1"/>
</dbReference>
<keyword evidence="9" id="KW-0464">Manganese</keyword>
<dbReference type="InterPro" id="IPR013815">
    <property type="entry name" value="ATP_grasp_subdomain_1"/>
</dbReference>
<evidence type="ECO:0000259" key="13">
    <source>
        <dbReference type="PROSITE" id="PS50975"/>
    </source>
</evidence>
<comment type="similarity">
    <text evidence="10">In the C-terminal section; belongs to the RimK family.</text>
</comment>
<evidence type="ECO:0000256" key="4">
    <source>
        <dbReference type="ARBA" id="ARBA00022723"/>
    </source>
</evidence>
<dbReference type="FunFam" id="3.30.1490.20:FF:000005">
    <property type="entry name" value="Probable alpha-L-glutamate ligase 1"/>
    <property type="match status" value="1"/>
</dbReference>
<name>A0A8J3G0W4_9PROT</name>
<dbReference type="InterPro" id="IPR008503">
    <property type="entry name" value="Asp_endopeptidase"/>
</dbReference>
<dbReference type="InterPro" id="IPR041107">
    <property type="entry name" value="Rimk_N"/>
</dbReference>
<dbReference type="InterPro" id="IPR011761">
    <property type="entry name" value="ATP-grasp"/>
</dbReference>
<evidence type="ECO:0000256" key="2">
    <source>
        <dbReference type="ARBA" id="ARBA00001946"/>
    </source>
</evidence>
<gene>
    <name evidence="14" type="primary">rimK</name>
    <name evidence="14" type="ORF">GCM10009069_01730</name>
</gene>
<dbReference type="Gene3D" id="3.30.470.20">
    <property type="entry name" value="ATP-grasp fold, B domain"/>
    <property type="match status" value="1"/>
</dbReference>
<evidence type="ECO:0000313" key="15">
    <source>
        <dbReference type="Proteomes" id="UP000634004"/>
    </source>
</evidence>
<dbReference type="PANTHER" id="PTHR21621">
    <property type="entry name" value="RIBOSOMAL PROTEIN S6 MODIFICATION PROTEIN"/>
    <property type="match status" value="1"/>
</dbReference>
<protein>
    <recommendedName>
        <fullName evidence="11">Probable alpha-L-glutamate ligase</fullName>
    </recommendedName>
</protein>
<dbReference type="SUPFAM" id="SSF50630">
    <property type="entry name" value="Acid proteases"/>
    <property type="match status" value="1"/>
</dbReference>
<dbReference type="InterPro" id="IPR021109">
    <property type="entry name" value="Peptidase_aspartic_dom_sf"/>
</dbReference>
<keyword evidence="8" id="KW-0648">Protein biosynthesis</keyword>
<dbReference type="Gene3D" id="3.40.50.20">
    <property type="match status" value="1"/>
</dbReference>
<dbReference type="RefSeq" id="WP_189494390.1">
    <property type="nucleotide sequence ID" value="NZ_BMZH01000001.1"/>
</dbReference>
<dbReference type="EMBL" id="BMZH01000001">
    <property type="protein sequence ID" value="GHA82257.1"/>
    <property type="molecule type" value="Genomic_DNA"/>
</dbReference>
<proteinExistence type="inferred from homology"/>
<keyword evidence="7" id="KW-0460">Magnesium</keyword>
<comment type="caution">
    <text evidence="14">The sequence shown here is derived from an EMBL/GenBank/DDBJ whole genome shotgun (WGS) entry which is preliminary data.</text>
</comment>
<keyword evidence="4" id="KW-0479">Metal-binding</keyword>
<evidence type="ECO:0000256" key="11">
    <source>
        <dbReference type="ARBA" id="ARBA00072141"/>
    </source>
</evidence>
<evidence type="ECO:0000256" key="9">
    <source>
        <dbReference type="ARBA" id="ARBA00023211"/>
    </source>
</evidence>
<keyword evidence="6 12" id="KW-0067">ATP-binding</keyword>
<keyword evidence="3 14" id="KW-0436">Ligase</keyword>
<dbReference type="GO" id="GO:0005524">
    <property type="term" value="F:ATP binding"/>
    <property type="evidence" value="ECO:0007669"/>
    <property type="project" value="UniProtKB-UniRule"/>
</dbReference>
<organism evidence="14 15">
    <name type="scientific">Algimonas arctica</name>
    <dbReference type="NCBI Taxonomy" id="1479486"/>
    <lineage>
        <taxon>Bacteria</taxon>
        <taxon>Pseudomonadati</taxon>
        <taxon>Pseudomonadota</taxon>
        <taxon>Alphaproteobacteria</taxon>
        <taxon>Maricaulales</taxon>
        <taxon>Robiginitomaculaceae</taxon>
        <taxon>Algimonas</taxon>
    </lineage>
</organism>
<dbReference type="Gene3D" id="3.30.1490.20">
    <property type="entry name" value="ATP-grasp fold, A domain"/>
    <property type="match status" value="1"/>
</dbReference>
<feature type="domain" description="ATP-grasp" evidence="13">
    <location>
        <begin position="270"/>
        <end position="453"/>
    </location>
</feature>